<evidence type="ECO:0000256" key="8">
    <source>
        <dbReference type="ARBA" id="ARBA00022989"/>
    </source>
</evidence>
<comment type="caution">
    <text evidence="14">The sequence shown here is derived from an EMBL/GenBank/DDBJ whole genome shotgun (WGS) entry which is preliminary data.</text>
</comment>
<evidence type="ECO:0000256" key="10">
    <source>
        <dbReference type="ARBA" id="ARBA00023136"/>
    </source>
</evidence>
<evidence type="ECO:0000256" key="13">
    <source>
        <dbReference type="SAM" id="Phobius"/>
    </source>
</evidence>
<proteinExistence type="inferred from homology"/>
<comment type="subcellular location">
    <subcellularLocation>
        <location evidence="1">Membrane</location>
        <topology evidence="1">Multi-pass membrane protein</topology>
    </subcellularLocation>
</comment>
<dbReference type="GO" id="GO:0015252">
    <property type="term" value="F:proton channel activity"/>
    <property type="evidence" value="ECO:0007669"/>
    <property type="project" value="InterPro"/>
</dbReference>
<evidence type="ECO:0000256" key="5">
    <source>
        <dbReference type="ARBA" id="ARBA00022692"/>
    </source>
</evidence>
<evidence type="ECO:0000256" key="4">
    <source>
        <dbReference type="ARBA" id="ARBA00022538"/>
    </source>
</evidence>
<evidence type="ECO:0000256" key="3">
    <source>
        <dbReference type="ARBA" id="ARBA00022448"/>
    </source>
</evidence>
<dbReference type="RefSeq" id="WP_154766431.1">
    <property type="nucleotide sequence ID" value="NZ_WLYK01000001.1"/>
</dbReference>
<feature type="transmembrane region" description="Helical" evidence="13">
    <location>
        <begin position="117"/>
        <end position="139"/>
    </location>
</feature>
<keyword evidence="5 13" id="KW-0812">Transmembrane</keyword>
<evidence type="ECO:0000256" key="2">
    <source>
        <dbReference type="ARBA" id="ARBA00006920"/>
    </source>
</evidence>
<feature type="transmembrane region" description="Helical" evidence="13">
    <location>
        <begin position="160"/>
        <end position="177"/>
    </location>
</feature>
<feature type="transmembrane region" description="Helical" evidence="13">
    <location>
        <begin position="85"/>
        <end position="105"/>
    </location>
</feature>
<comment type="similarity">
    <text evidence="2">Belongs to the TMEM175 family.</text>
</comment>
<dbReference type="GO" id="GO:0005267">
    <property type="term" value="F:potassium channel activity"/>
    <property type="evidence" value="ECO:0007669"/>
    <property type="project" value="UniProtKB-KW"/>
</dbReference>
<keyword evidence="15" id="KW-1185">Reference proteome</keyword>
<dbReference type="Proteomes" id="UP000460221">
    <property type="component" value="Unassembled WGS sequence"/>
</dbReference>
<dbReference type="PANTHER" id="PTHR31462">
    <property type="entry name" value="ENDOSOMAL/LYSOSOMAL POTASSIUM CHANNEL TMEM175"/>
    <property type="match status" value="1"/>
</dbReference>
<evidence type="ECO:0000256" key="9">
    <source>
        <dbReference type="ARBA" id="ARBA00023065"/>
    </source>
</evidence>
<keyword evidence="10 13" id="KW-0472">Membrane</keyword>
<dbReference type="EMBL" id="WLYK01000001">
    <property type="protein sequence ID" value="MTD12349.1"/>
    <property type="molecule type" value="Genomic_DNA"/>
</dbReference>
<keyword evidence="11" id="KW-0407">Ion channel</keyword>
<keyword evidence="6" id="KW-0631">Potassium channel</keyword>
<evidence type="ECO:0000256" key="11">
    <source>
        <dbReference type="ARBA" id="ARBA00023303"/>
    </source>
</evidence>
<evidence type="ECO:0000256" key="7">
    <source>
        <dbReference type="ARBA" id="ARBA00022958"/>
    </source>
</evidence>
<dbReference type="AlphaFoldDB" id="A0A7K1FFV1"/>
<accession>A0A7K1FFV1</accession>
<name>A0A7K1FFV1_9ACTN</name>
<comment type="catalytic activity">
    <reaction evidence="12">
        <text>K(+)(in) = K(+)(out)</text>
        <dbReference type="Rhea" id="RHEA:29463"/>
        <dbReference type="ChEBI" id="CHEBI:29103"/>
    </reaction>
</comment>
<keyword evidence="9" id="KW-0406">Ion transport</keyword>
<feature type="transmembrane region" description="Helical" evidence="13">
    <location>
        <begin position="183"/>
        <end position="201"/>
    </location>
</feature>
<keyword evidence="4" id="KW-0633">Potassium transport</keyword>
<evidence type="ECO:0000256" key="6">
    <source>
        <dbReference type="ARBA" id="ARBA00022826"/>
    </source>
</evidence>
<keyword evidence="7" id="KW-0630">Potassium</keyword>
<evidence type="ECO:0000256" key="1">
    <source>
        <dbReference type="ARBA" id="ARBA00004141"/>
    </source>
</evidence>
<dbReference type="PANTHER" id="PTHR31462:SF5">
    <property type="entry name" value="ENDOSOMAL_LYSOSOMAL PROTON CHANNEL TMEM175"/>
    <property type="match status" value="1"/>
</dbReference>
<evidence type="ECO:0000313" key="15">
    <source>
        <dbReference type="Proteomes" id="UP000460221"/>
    </source>
</evidence>
<organism evidence="14 15">
    <name type="scientific">Nakamurella alba</name>
    <dbReference type="NCBI Taxonomy" id="2665158"/>
    <lineage>
        <taxon>Bacteria</taxon>
        <taxon>Bacillati</taxon>
        <taxon>Actinomycetota</taxon>
        <taxon>Actinomycetes</taxon>
        <taxon>Nakamurellales</taxon>
        <taxon>Nakamurellaceae</taxon>
        <taxon>Nakamurella</taxon>
    </lineage>
</organism>
<protein>
    <submittedName>
        <fullName evidence="14">DUF1211 domain-containing protein</fullName>
    </submittedName>
</protein>
<sequence>MTSPAHASGIPVHRLIGFSDAVVAIAITLLVLPLIEVIPEDGGEDGALAVVVDHLPTIGCFLLSFAVIWRIWTVHHQVFARVERVSGFVAAVNTAWLACIVFLPVPVALVGSYGADPFVLALYVGVLCFSGAALTVMAVTLRRAARQRDSGPDRSDIERIAGNAVGLLLALVVVLAVPDAGFWPLLLLLLDGPVLALLHRYRRRRADPH</sequence>
<dbReference type="GO" id="GO:0016020">
    <property type="term" value="C:membrane"/>
    <property type="evidence" value="ECO:0007669"/>
    <property type="project" value="UniProtKB-SubCell"/>
</dbReference>
<feature type="transmembrane region" description="Helical" evidence="13">
    <location>
        <begin position="55"/>
        <end position="73"/>
    </location>
</feature>
<keyword evidence="3" id="KW-0813">Transport</keyword>
<dbReference type="InterPro" id="IPR010617">
    <property type="entry name" value="TMEM175-like"/>
</dbReference>
<evidence type="ECO:0000313" key="14">
    <source>
        <dbReference type="EMBL" id="MTD12349.1"/>
    </source>
</evidence>
<keyword evidence="8 13" id="KW-1133">Transmembrane helix</keyword>
<gene>
    <name evidence="14" type="ORF">GIS00_00135</name>
</gene>
<dbReference type="Pfam" id="PF06736">
    <property type="entry name" value="TMEM175"/>
    <property type="match status" value="1"/>
</dbReference>
<reference evidence="14 15" key="1">
    <citation type="submission" date="2019-11" db="EMBL/GenBank/DDBJ databases">
        <authorList>
            <person name="Jiang L.-Q."/>
        </authorList>
    </citation>
    <scope>NUCLEOTIDE SEQUENCE [LARGE SCALE GENOMIC DNA]</scope>
    <source>
        <strain evidence="14 15">YIM 132087</strain>
    </source>
</reference>
<feature type="transmembrane region" description="Helical" evidence="13">
    <location>
        <begin position="12"/>
        <end position="35"/>
    </location>
</feature>
<evidence type="ECO:0000256" key="12">
    <source>
        <dbReference type="ARBA" id="ARBA00034430"/>
    </source>
</evidence>